<feature type="compositionally biased region" description="Acidic residues" evidence="23">
    <location>
        <begin position="122"/>
        <end position="135"/>
    </location>
</feature>
<evidence type="ECO:0000256" key="13">
    <source>
        <dbReference type="ARBA" id="ARBA00023054"/>
    </source>
</evidence>
<dbReference type="InterPro" id="IPR000315">
    <property type="entry name" value="Znf_B-box"/>
</dbReference>
<evidence type="ECO:0000259" key="24">
    <source>
        <dbReference type="PROSITE" id="PS50119"/>
    </source>
</evidence>
<accession>A6K4V4</accession>
<keyword evidence="19" id="KW-0968">Cytoplasmic vesicle</keyword>
<evidence type="ECO:0000256" key="16">
    <source>
        <dbReference type="ARBA" id="ARBA00023212"/>
    </source>
</evidence>
<dbReference type="AlphaFoldDB" id="A6K4V4"/>
<keyword evidence="18" id="KW-0966">Cell projection</keyword>
<evidence type="ECO:0000256" key="5">
    <source>
        <dbReference type="ARBA" id="ARBA00004510"/>
    </source>
</evidence>
<feature type="domain" description="B box-type" evidence="24">
    <location>
        <begin position="444"/>
        <end position="481"/>
    </location>
</feature>
<comment type="subunit">
    <text evidence="20">Homotrimer. Interacts (via the B box-type zinc finger) with PSTPIP1. Interacts (via the B30.2/SPRY domain) with several components of the inflammasome complex, including CASP1 p20 and p10 subunits, CASP5, PYCARD, NLRP1, NLRP2 and NLRP3, as well as with unprocessed IL1B; this interaction may lead to autophagic degradation of these proteins. Component of the AIM2 PANoptosome complex, a multiprotein complex that drives inflammatory cell death (PANoptosis). Interacts with NFKBIA and RELA. Interacts weakly with VASP and ACTR3. Interacts with active ULK1 (phosphorylated on 'Ser-317') and BECN1 simultaneously. Also interacts with ATG16L1 (via WD repeats), and with ATG8 family members, including GABARAP, GABARAPL1 and, to a lesser extent, GABARAPL2, MAP1LC3A/LC3A and MAP1LC3C/LC3C. Interacts with TRIM21. Interacts with YWHAB, YWHAE, YWHAG, YWHAH, YWHAQ and YWHAZ; the interaction is required for the down-regulation of pyrin pro-inflammatory activity.</text>
</comment>
<feature type="region of interest" description="Disordered" evidence="23">
    <location>
        <begin position="831"/>
        <end position="851"/>
    </location>
</feature>
<dbReference type="GO" id="GO:0008270">
    <property type="term" value="F:zinc ion binding"/>
    <property type="evidence" value="ECO:0007669"/>
    <property type="project" value="UniProtKB-KW"/>
</dbReference>
<dbReference type="InterPro" id="IPR050143">
    <property type="entry name" value="TRIM/RBCC"/>
</dbReference>
<dbReference type="Pfam" id="PF00643">
    <property type="entry name" value="zf-B_box"/>
    <property type="match status" value="1"/>
</dbReference>
<evidence type="ECO:0000313" key="26">
    <source>
        <dbReference type="EMBL" id="EDL96327.1"/>
    </source>
</evidence>
<keyword evidence="15" id="KW-0009">Actin-binding</keyword>
<evidence type="ECO:0000256" key="7">
    <source>
        <dbReference type="ARBA" id="ARBA00022588"/>
    </source>
</evidence>
<dbReference type="InterPro" id="IPR011029">
    <property type="entry name" value="DEATH-like_dom_sf"/>
</dbReference>
<dbReference type="GO" id="GO:0045087">
    <property type="term" value="P:innate immune response"/>
    <property type="evidence" value="ECO:0007669"/>
    <property type="project" value="UniProtKB-KW"/>
</dbReference>
<evidence type="ECO:0000256" key="18">
    <source>
        <dbReference type="ARBA" id="ARBA00023273"/>
    </source>
</evidence>
<evidence type="ECO:0000256" key="3">
    <source>
        <dbReference type="ARBA" id="ARBA00004419"/>
    </source>
</evidence>
<organism evidence="26 27">
    <name type="scientific">Rattus norvegicus</name>
    <name type="common">Rat</name>
    <dbReference type="NCBI Taxonomy" id="10116"/>
    <lineage>
        <taxon>Eukaryota</taxon>
        <taxon>Metazoa</taxon>
        <taxon>Chordata</taxon>
        <taxon>Craniata</taxon>
        <taxon>Vertebrata</taxon>
        <taxon>Euteleostomi</taxon>
        <taxon>Mammalia</taxon>
        <taxon>Eutheria</taxon>
        <taxon>Euarchontoglires</taxon>
        <taxon>Glires</taxon>
        <taxon>Rodentia</taxon>
        <taxon>Myomorpha</taxon>
        <taxon>Muroidea</taxon>
        <taxon>Muridae</taxon>
        <taxon>Murinae</taxon>
        <taxon>Rattus</taxon>
    </lineage>
</organism>
<evidence type="ECO:0000256" key="1">
    <source>
        <dbReference type="ARBA" id="ARBA00004123"/>
    </source>
</evidence>
<keyword evidence="14" id="KW-0395">Inflammatory response</keyword>
<dbReference type="FunFam" id="3.30.160.60:FF:001023">
    <property type="entry name" value="MEFV, pyrin innate immunity regulator"/>
    <property type="match status" value="1"/>
</dbReference>
<dbReference type="Gene3D" id="1.10.533.10">
    <property type="entry name" value="Death Domain, Fas"/>
    <property type="match status" value="1"/>
</dbReference>
<evidence type="ECO:0000256" key="12">
    <source>
        <dbReference type="ARBA" id="ARBA00022859"/>
    </source>
</evidence>
<feature type="region of interest" description="Disordered" evidence="23">
    <location>
        <begin position="89"/>
        <end position="207"/>
    </location>
</feature>
<evidence type="ECO:0000256" key="2">
    <source>
        <dbReference type="ARBA" id="ARBA00004245"/>
    </source>
</evidence>
<evidence type="ECO:0000256" key="19">
    <source>
        <dbReference type="ARBA" id="ARBA00023329"/>
    </source>
</evidence>
<dbReference type="SMART" id="SM00336">
    <property type="entry name" value="BBOX"/>
    <property type="match status" value="1"/>
</dbReference>
<dbReference type="GO" id="GO:0031410">
    <property type="term" value="C:cytoplasmic vesicle"/>
    <property type="evidence" value="ECO:0007669"/>
    <property type="project" value="UniProtKB-KW"/>
</dbReference>
<dbReference type="SUPFAM" id="SSF47986">
    <property type="entry name" value="DEATH domain"/>
    <property type="match status" value="1"/>
</dbReference>
<dbReference type="PROSITE" id="PS50824">
    <property type="entry name" value="DAPIN"/>
    <property type="match status" value="1"/>
</dbReference>
<keyword evidence="11" id="KW-0862">Zinc</keyword>
<evidence type="ECO:0000256" key="22">
    <source>
        <dbReference type="PROSITE-ProRule" id="PRU00024"/>
    </source>
</evidence>
<reference evidence="26 27" key="1">
    <citation type="submission" date="2005-07" db="EMBL/GenBank/DDBJ databases">
        <authorList>
            <person name="Mural R.J."/>
            <person name="Li P.W."/>
            <person name="Adams M.D."/>
            <person name="Amanatides P.G."/>
            <person name="Baden-Tillson H."/>
            <person name="Barnstead M."/>
            <person name="Chin S.H."/>
            <person name="Dew I."/>
            <person name="Evans C.A."/>
            <person name="Ferriera S."/>
            <person name="Flanigan M."/>
            <person name="Fosler C."/>
            <person name="Glodek A."/>
            <person name="Gu Z."/>
            <person name="Holt R.A."/>
            <person name="Jennings D."/>
            <person name="Kraft C.L."/>
            <person name="Lu F."/>
            <person name="Nguyen T."/>
            <person name="Nusskern D.R."/>
            <person name="Pfannkoch C.M."/>
            <person name="Sitter C."/>
            <person name="Sutton G.G."/>
            <person name="Venter J.C."/>
            <person name="Wang Z."/>
            <person name="Woodage T."/>
            <person name="Zheng X.H."/>
            <person name="Zhong F."/>
        </authorList>
    </citation>
    <scope>NUCLEOTIDE SEQUENCE [LARGE SCALE GENOMIC DNA]</scope>
    <source>
        <strain>BN</strain>
        <strain evidence="27">Sprague-Dawley</strain>
    </source>
</reference>
<dbReference type="EMBL" id="CH474017">
    <property type="protein sequence ID" value="EDL96327.1"/>
    <property type="molecule type" value="Genomic_DNA"/>
</dbReference>
<evidence type="ECO:0000259" key="25">
    <source>
        <dbReference type="PROSITE" id="PS50824"/>
    </source>
</evidence>
<evidence type="ECO:0000256" key="9">
    <source>
        <dbReference type="ARBA" id="ARBA00022723"/>
    </source>
</evidence>
<proteinExistence type="predicted"/>
<keyword evidence="12" id="KW-0391">Immunity</keyword>
<dbReference type="SMART" id="SM01289">
    <property type="entry name" value="PYRIN"/>
    <property type="match status" value="1"/>
</dbReference>
<evidence type="ECO:0000256" key="15">
    <source>
        <dbReference type="ARBA" id="ARBA00023203"/>
    </source>
</evidence>
<dbReference type="PANTHER" id="PTHR24103">
    <property type="entry name" value="E3 UBIQUITIN-PROTEIN LIGASE TRIM"/>
    <property type="match status" value="1"/>
</dbReference>
<dbReference type="GO" id="GO:0001726">
    <property type="term" value="C:ruffle"/>
    <property type="evidence" value="ECO:0007669"/>
    <property type="project" value="UniProtKB-SubCell"/>
</dbReference>
<keyword evidence="10 22" id="KW-0863">Zinc-finger</keyword>
<keyword evidence="17" id="KW-0539">Nucleus</keyword>
<keyword evidence="7" id="KW-0399">Innate immunity</keyword>
<comment type="subcellular location">
    <subcellularLocation>
        <location evidence="5">Cell projection</location>
        <location evidence="5">Lamellipodium</location>
    </subcellularLocation>
    <subcellularLocation>
        <location evidence="4">Cell projection</location>
        <location evidence="4">Ruffle</location>
    </subcellularLocation>
    <subcellularLocation>
        <location evidence="2">Cytoplasm</location>
        <location evidence="2">Cytoskeleton</location>
    </subcellularLocation>
    <subcellularLocation>
        <location evidence="3">Cytoplasmic vesicle</location>
        <location evidence="3">Autophagosome</location>
    </subcellularLocation>
    <subcellularLocation>
        <location evidence="1">Nucleus</location>
    </subcellularLocation>
</comment>
<gene>
    <name evidence="26 28" type="primary">Mefv</name>
    <name evidence="26" type="ORF">rCG_49898</name>
</gene>
<protein>
    <recommendedName>
        <fullName evidence="21">Pyrin</fullName>
    </recommendedName>
</protein>
<evidence type="ECO:0000313" key="27">
    <source>
        <dbReference type="Proteomes" id="UP000234681"/>
    </source>
</evidence>
<dbReference type="Pfam" id="PF02758">
    <property type="entry name" value="PYRIN"/>
    <property type="match status" value="1"/>
</dbReference>
<feature type="region of interest" description="Disordered" evidence="23">
    <location>
        <begin position="702"/>
        <end position="721"/>
    </location>
</feature>
<evidence type="ECO:0000256" key="14">
    <source>
        <dbReference type="ARBA" id="ARBA00023198"/>
    </source>
</evidence>
<dbReference type="GO" id="GO:0005874">
    <property type="term" value="C:microtubule"/>
    <property type="evidence" value="ECO:0007669"/>
    <property type="project" value="UniProtKB-KW"/>
</dbReference>
<dbReference type="GO" id="GO:0003779">
    <property type="term" value="F:actin binding"/>
    <property type="evidence" value="ECO:0007669"/>
    <property type="project" value="UniProtKB-KW"/>
</dbReference>
<dbReference type="GO" id="GO:0006954">
    <property type="term" value="P:inflammatory response"/>
    <property type="evidence" value="ECO:0007669"/>
    <property type="project" value="UniProtKB-KW"/>
</dbReference>
<dbReference type="RGD" id="61889">
    <property type="gene designation" value="Mefv"/>
</dbReference>
<evidence type="ECO:0000256" key="4">
    <source>
        <dbReference type="ARBA" id="ARBA00004466"/>
    </source>
</evidence>
<dbReference type="GO" id="GO:0030027">
    <property type="term" value="C:lamellipodium"/>
    <property type="evidence" value="ECO:0007669"/>
    <property type="project" value="UniProtKB-SubCell"/>
</dbReference>
<evidence type="ECO:0000256" key="10">
    <source>
        <dbReference type="ARBA" id="ARBA00022771"/>
    </source>
</evidence>
<dbReference type="PROSITE" id="PS50119">
    <property type="entry name" value="ZF_BBOX"/>
    <property type="match status" value="1"/>
</dbReference>
<keyword evidence="6" id="KW-0963">Cytoplasm</keyword>
<dbReference type="GO" id="GO:0005634">
    <property type="term" value="C:nucleus"/>
    <property type="evidence" value="ECO:0007669"/>
    <property type="project" value="UniProtKB-SubCell"/>
</dbReference>
<feature type="domain" description="Pyrin" evidence="25">
    <location>
        <begin position="1"/>
        <end position="92"/>
    </location>
</feature>
<dbReference type="GO" id="GO:0005776">
    <property type="term" value="C:autophagosome"/>
    <property type="evidence" value="ECO:0007669"/>
    <property type="project" value="UniProtKB-SubCell"/>
</dbReference>
<evidence type="ECO:0000256" key="8">
    <source>
        <dbReference type="ARBA" id="ARBA00022701"/>
    </source>
</evidence>
<evidence type="ECO:0000256" key="6">
    <source>
        <dbReference type="ARBA" id="ARBA00022490"/>
    </source>
</evidence>
<name>A6K4V4_RAT</name>
<dbReference type="Gene3D" id="3.30.160.60">
    <property type="entry name" value="Classic Zinc Finger"/>
    <property type="match status" value="1"/>
</dbReference>
<evidence type="ECO:0000313" key="28">
    <source>
        <dbReference type="RGD" id="61889"/>
    </source>
</evidence>
<dbReference type="InterPro" id="IPR004020">
    <property type="entry name" value="DAPIN"/>
</dbReference>
<evidence type="ECO:0000256" key="20">
    <source>
        <dbReference type="ARBA" id="ARBA00066012"/>
    </source>
</evidence>
<evidence type="ECO:0000256" key="21">
    <source>
        <dbReference type="ARBA" id="ARBA00071077"/>
    </source>
</evidence>
<keyword evidence="13" id="KW-0175">Coiled coil</keyword>
<evidence type="ECO:0000256" key="11">
    <source>
        <dbReference type="ARBA" id="ARBA00022833"/>
    </source>
</evidence>
<sequence>MANTRVDHLLNTLEELLPYELEKFKFKLHTTSLEKGHSRIPLSLVKMARPIKLTRLLLTYYGEEYAVRLTLQILRATNQRQLAEELHKATGPEHLTEENGVGGSVQSSAENKDKGVKGSDVPGEDEAQQNDDESDILPPIQAEVGKGPQKKSLAKRKDQRGPESLDSQTKPGARSAAPLYRRTLVTQSPGDKENRAGAQLRRNASSAGRLQGLYSNVPGRREIKKAEVYLPSGKKRPRSLEITTYSKEGEPPNSEALPTQEETRNGSLIRTRTATLNGRTTGTLEKGVGIPEHSMMLDEETSRNMSSKISLTREKRCTASWTENGNGGPETPETLGETVSSILCDSCSPKVLLSLGEKLAQTPEDPASLGQAASKGRSRDKVACPLCHTQGELPAKACVQSSCSCSVAPGDPKASGRHSICFQCQSSRAGKSCEAQSPQFLPQCPRHMKQVQLLFCEDHREPICLICRLSQEHQGHRVRPIEEAALQYKEQIRKQLERLREMRGYVEEHKLPADKKAEDFLKQTETQKQRISCPLEKLFQFLEQQEQLFVTWLQELVQTIGKVRETYYTQVSLLDKLIGELEAKQDQPEWELMQDIGATLHRAETMTASELLGIPPGVKEKLHLLYQKSKSAEKNMQRFSEMLGSEMAFSASDVATREGCRPSTTKAQALIPTVHLKCDGAHTQDFDVILCAELEAGGSEPQDYLHPSSAQDTPELHEIHSQNNKRKFKSFLKWKPSFSRTDRCLRTCCCRDWDLAAVHPSLIFCGDTKSARTCCLTLSRGSKVTSPCWGLLLSWTPAAVTGRWSMETRQFRVPGTCNALASRKGTITQWRMAPGGNNSNATGRHISPACE</sequence>
<keyword evidence="16" id="KW-0206">Cytoskeleton</keyword>
<keyword evidence="8" id="KW-0493">Microtubule</keyword>
<evidence type="ECO:0000256" key="17">
    <source>
        <dbReference type="ARBA" id="ARBA00023242"/>
    </source>
</evidence>
<dbReference type="Proteomes" id="UP000234681">
    <property type="component" value="Chromosome 10"/>
</dbReference>
<keyword evidence="9" id="KW-0479">Metal-binding</keyword>
<evidence type="ECO:0000256" key="23">
    <source>
        <dbReference type="SAM" id="MobiDB-lite"/>
    </source>
</evidence>
<dbReference type="SUPFAM" id="SSF57845">
    <property type="entry name" value="B-box zinc-binding domain"/>
    <property type="match status" value="1"/>
</dbReference>
<dbReference type="CDD" id="cd19771">
    <property type="entry name" value="Bbox2_TRIM20"/>
    <property type="match status" value="1"/>
</dbReference>